<name>B8F3N3_GLAP5</name>
<dbReference type="STRING" id="557723.HAPS_0246"/>
<organism evidence="2 3">
    <name type="scientific">Glaesserella parasuis serovar 5 (strain SH0165)</name>
    <name type="common">Haemophilus parasuis</name>
    <dbReference type="NCBI Taxonomy" id="557723"/>
    <lineage>
        <taxon>Bacteria</taxon>
        <taxon>Pseudomonadati</taxon>
        <taxon>Pseudomonadota</taxon>
        <taxon>Gammaproteobacteria</taxon>
        <taxon>Pasteurellales</taxon>
        <taxon>Pasteurellaceae</taxon>
        <taxon>Glaesserella</taxon>
    </lineage>
</organism>
<sequence>MTMITKEEIDAFHRVENALKKEQILAIELRGQVKQVIFQEKFLTFQRLQQLKQIKESKGYRNLPIVDDNTGEIKRINTFKEYCDSINLSISTVDNELLNLSVLGEELYQASVKLGLTSREMRRLRTLPDETIIDIRKIDFSEDEDKSRLVEKLAEAEKMVEKLSDAVEEQAETLKETTQKLEESQQNYEALSRVNENKDKRINSLDLELQKSKNFIETATPDEKGAILREKAGLIAYGIKAAIIAKLKPAFEQLERHQEETNIDHQQFMTGLIADLRLELNQIQRYFHLNDIADGDNTPDWMRDSEDTVNYSEDIARLFGEK</sequence>
<evidence type="ECO:0000313" key="3">
    <source>
        <dbReference type="Proteomes" id="UP000006743"/>
    </source>
</evidence>
<keyword evidence="1" id="KW-0175">Coiled coil</keyword>
<evidence type="ECO:0000313" key="2">
    <source>
        <dbReference type="EMBL" id="ACL31935.1"/>
    </source>
</evidence>
<dbReference type="RefSeq" id="WP_010786644.1">
    <property type="nucleotide sequence ID" value="NC_011852.1"/>
</dbReference>
<evidence type="ECO:0000256" key="1">
    <source>
        <dbReference type="SAM" id="Coils"/>
    </source>
</evidence>
<gene>
    <name evidence="2" type="ordered locus">HAPS_0246</name>
</gene>
<accession>B8F3N3</accession>
<dbReference type="KEGG" id="hap:HAPS_0246"/>
<dbReference type="EMBL" id="CP001321">
    <property type="protein sequence ID" value="ACL31935.1"/>
    <property type="molecule type" value="Genomic_DNA"/>
</dbReference>
<keyword evidence="3" id="KW-1185">Reference proteome</keyword>
<dbReference type="HOGENOM" id="CLU_070785_0_0_6"/>
<reference evidence="2 3" key="1">
    <citation type="journal article" date="2009" name="J. Bacteriol.">
        <title>Complete genome sequence of Haemophilus parasuis SH0165.</title>
        <authorList>
            <person name="Yue M."/>
            <person name="Yang F."/>
            <person name="Yang J."/>
            <person name="Bei W."/>
            <person name="Cai X."/>
            <person name="Chen L."/>
            <person name="Dong J."/>
            <person name="Zhou R."/>
            <person name="Jin M."/>
            <person name="Jin Q."/>
            <person name="Chen H."/>
        </authorList>
    </citation>
    <scope>NUCLEOTIDE SEQUENCE [LARGE SCALE GENOMIC DNA]</scope>
    <source>
        <strain evidence="2 3">SH0165</strain>
    </source>
</reference>
<protein>
    <submittedName>
        <fullName evidence="2">Hypothetical phage protein</fullName>
    </submittedName>
</protein>
<proteinExistence type="predicted"/>
<dbReference type="PATRIC" id="fig|557723.8.peg.253"/>
<dbReference type="AlphaFoldDB" id="B8F3N3"/>
<feature type="coiled-coil region" evidence="1">
    <location>
        <begin position="146"/>
        <end position="201"/>
    </location>
</feature>
<dbReference type="Proteomes" id="UP000006743">
    <property type="component" value="Chromosome"/>
</dbReference>